<keyword evidence="3" id="KW-1185">Reference proteome</keyword>
<comment type="caution">
    <text evidence="2">The sequence shown here is derived from an EMBL/GenBank/DDBJ whole genome shotgun (WGS) entry which is preliminary data.</text>
</comment>
<dbReference type="EMBL" id="JBGUBD010000002">
    <property type="protein sequence ID" value="MFA9477180.1"/>
    <property type="molecule type" value="Genomic_DNA"/>
</dbReference>
<reference evidence="2 3" key="1">
    <citation type="submission" date="2024-08" db="EMBL/GenBank/DDBJ databases">
        <title>Whole-genome sequencing of halo(alkali)philic microorganisms from hypersaline lakes.</title>
        <authorList>
            <person name="Sorokin D.Y."/>
            <person name="Merkel A.Y."/>
            <person name="Messina E."/>
            <person name="Yakimov M."/>
        </authorList>
    </citation>
    <scope>NUCLEOTIDE SEQUENCE [LARGE SCALE GENOMIC DNA]</scope>
    <source>
        <strain evidence="2 3">AB-hyl4</strain>
    </source>
</reference>
<accession>A0ABV4U0Q4</accession>
<keyword evidence="1" id="KW-0472">Membrane</keyword>
<dbReference type="Pfam" id="PF01809">
    <property type="entry name" value="YidD"/>
    <property type="match status" value="1"/>
</dbReference>
<evidence type="ECO:0000313" key="3">
    <source>
        <dbReference type="Proteomes" id="UP001575105"/>
    </source>
</evidence>
<dbReference type="InterPro" id="IPR002696">
    <property type="entry name" value="Membr_insert_effic_factor_YidD"/>
</dbReference>
<dbReference type="HAMAP" id="MF_00386">
    <property type="entry name" value="UPF0161_YidD"/>
    <property type="match status" value="1"/>
</dbReference>
<evidence type="ECO:0000313" key="2">
    <source>
        <dbReference type="EMBL" id="MFA9477180.1"/>
    </source>
</evidence>
<dbReference type="PANTHER" id="PTHR33383">
    <property type="entry name" value="MEMBRANE PROTEIN INSERTION EFFICIENCY FACTOR-RELATED"/>
    <property type="match status" value="1"/>
</dbReference>
<dbReference type="Proteomes" id="UP001575105">
    <property type="component" value="Unassembled WGS sequence"/>
</dbReference>
<organism evidence="2 3">
    <name type="scientific">Natronomicrosphaera hydrolytica</name>
    <dbReference type="NCBI Taxonomy" id="3242702"/>
    <lineage>
        <taxon>Bacteria</taxon>
        <taxon>Pseudomonadati</taxon>
        <taxon>Planctomycetota</taxon>
        <taxon>Phycisphaerae</taxon>
        <taxon>Phycisphaerales</taxon>
        <taxon>Phycisphaeraceae</taxon>
        <taxon>Natronomicrosphaera</taxon>
    </lineage>
</organism>
<dbReference type="SMART" id="SM01234">
    <property type="entry name" value="Haemolytic"/>
    <property type="match status" value="1"/>
</dbReference>
<name>A0ABV4U0Q4_9BACT</name>
<protein>
    <recommendedName>
        <fullName evidence="1">Putative membrane protein insertion efficiency factor</fullName>
    </recommendedName>
</protein>
<dbReference type="PANTHER" id="PTHR33383:SF1">
    <property type="entry name" value="MEMBRANE PROTEIN INSERTION EFFICIENCY FACTOR-RELATED"/>
    <property type="match status" value="1"/>
</dbReference>
<comment type="function">
    <text evidence="1">Could be involved in insertion of integral membrane proteins into the membrane.</text>
</comment>
<dbReference type="RefSeq" id="WP_425344107.1">
    <property type="nucleotide sequence ID" value="NZ_JBGUBD010000002.1"/>
</dbReference>
<sequence>MRTLLSKLVIFLVLVYRVTLGPFMGGHCRFQPTCSQYMIDAVHKHGPFRGGWRGLKRIARCHPLGGSGYDPA</sequence>
<comment type="similarity">
    <text evidence="1">Belongs to the UPF0161 family.</text>
</comment>
<evidence type="ECO:0000256" key="1">
    <source>
        <dbReference type="HAMAP-Rule" id="MF_00386"/>
    </source>
</evidence>
<dbReference type="NCBIfam" id="TIGR00278">
    <property type="entry name" value="membrane protein insertion efficiency factor YidD"/>
    <property type="match status" value="1"/>
</dbReference>
<proteinExistence type="inferred from homology"/>
<gene>
    <name evidence="2" type="primary">yidD</name>
    <name evidence="2" type="ORF">ACERK3_02615</name>
</gene>
<keyword evidence="1" id="KW-1003">Cell membrane</keyword>
<comment type="subcellular location">
    <subcellularLocation>
        <location evidence="1">Cell membrane</location>
        <topology evidence="1">Peripheral membrane protein</topology>
        <orientation evidence="1">Cytoplasmic side</orientation>
    </subcellularLocation>
</comment>